<protein>
    <recommendedName>
        <fullName evidence="4">PepSY domain-containing protein</fullName>
    </recommendedName>
</protein>
<sequence length="91" mass="10046">MIKTIAFALLASTVMAAPAFAAPVCSGNFALDDEWHTEAELNDFNLNLLRSAGVDAVRAEVWGGCIRAWVRVSDGSEEMQFYEPLNLRRVE</sequence>
<accession>A0ABX7BXZ3</accession>
<evidence type="ECO:0008006" key="4">
    <source>
        <dbReference type="Google" id="ProtNLM"/>
    </source>
</evidence>
<keyword evidence="1" id="KW-0732">Signal</keyword>
<feature type="chain" id="PRO_5046995232" description="PepSY domain-containing protein" evidence="1">
    <location>
        <begin position="22"/>
        <end position="91"/>
    </location>
</feature>
<feature type="signal peptide" evidence="1">
    <location>
        <begin position="1"/>
        <end position="21"/>
    </location>
</feature>
<evidence type="ECO:0000313" key="2">
    <source>
        <dbReference type="EMBL" id="QQR35924.1"/>
    </source>
</evidence>
<dbReference type="RefSeq" id="WP_201656492.1">
    <property type="nucleotide sequence ID" value="NZ_CP068047.1"/>
</dbReference>
<organism evidence="2 3">
    <name type="scientific">Devosia oryziradicis</name>
    <dbReference type="NCBI Taxonomy" id="2801335"/>
    <lineage>
        <taxon>Bacteria</taxon>
        <taxon>Pseudomonadati</taxon>
        <taxon>Pseudomonadota</taxon>
        <taxon>Alphaproteobacteria</taxon>
        <taxon>Hyphomicrobiales</taxon>
        <taxon>Devosiaceae</taxon>
        <taxon>Devosia</taxon>
    </lineage>
</organism>
<gene>
    <name evidence="2" type="ORF">JI749_16550</name>
</gene>
<evidence type="ECO:0000256" key="1">
    <source>
        <dbReference type="SAM" id="SignalP"/>
    </source>
</evidence>
<dbReference type="Proteomes" id="UP000595460">
    <property type="component" value="Chromosome"/>
</dbReference>
<evidence type="ECO:0000313" key="3">
    <source>
        <dbReference type="Proteomes" id="UP000595460"/>
    </source>
</evidence>
<name>A0ABX7BXZ3_9HYPH</name>
<proteinExistence type="predicted"/>
<dbReference type="EMBL" id="CP068047">
    <property type="protein sequence ID" value="QQR35924.1"/>
    <property type="molecule type" value="Genomic_DNA"/>
</dbReference>
<keyword evidence="3" id="KW-1185">Reference proteome</keyword>
<reference evidence="2 3" key="1">
    <citation type="submission" date="2021-01" db="EMBL/GenBank/DDBJ databases">
        <title>Genome seq and assembly of Devosia sp. G19.</title>
        <authorList>
            <person name="Chhetri G."/>
        </authorList>
    </citation>
    <scope>NUCLEOTIDE SEQUENCE [LARGE SCALE GENOMIC DNA]</scope>
    <source>
        <strain evidence="2 3">G19</strain>
    </source>
</reference>